<evidence type="ECO:0000256" key="1">
    <source>
        <dbReference type="SAM" id="SignalP"/>
    </source>
</evidence>
<dbReference type="Proteomes" id="UP001187531">
    <property type="component" value="Unassembled WGS sequence"/>
</dbReference>
<keyword evidence="1" id="KW-0732">Signal</keyword>
<dbReference type="EMBL" id="JAVRJZ010000015">
    <property type="protein sequence ID" value="KAK2712352.1"/>
    <property type="molecule type" value="Genomic_DNA"/>
</dbReference>
<evidence type="ECO:0000313" key="2">
    <source>
        <dbReference type="EMBL" id="KAK2712352.1"/>
    </source>
</evidence>
<sequence length="243" mass="26660">MKRNKNKIVSVTVQLVTGIMALALCAPPSAREESRTSINQAQILNQINHVNDDGLYTFVYEARNGNFKAKETMKLTSTDGNFSPDTDKNGIQGTLDNIIPNLMAVLKPTLLAPVVVPSPVHAAALVPHQQDEPNPTLVASVVVAAPVHTATPVPHQQQIAPIFTHARQTSDTNDQSDPNGIIKQHPQVYQFSFVAPTQNTKIEHLNQARTLLHTLPQLAIGQFQSHSFQPQSFYFGPQFTSFN</sequence>
<reference evidence="2" key="1">
    <citation type="submission" date="2023-07" db="EMBL/GenBank/DDBJ databases">
        <title>Chromosome-level genome assembly of Artemia franciscana.</title>
        <authorList>
            <person name="Jo E."/>
        </authorList>
    </citation>
    <scope>NUCLEOTIDE SEQUENCE</scope>
    <source>
        <tissue evidence="2">Whole body</tissue>
    </source>
</reference>
<gene>
    <name evidence="2" type="ORF">QYM36_011142</name>
</gene>
<evidence type="ECO:0000313" key="3">
    <source>
        <dbReference type="Proteomes" id="UP001187531"/>
    </source>
</evidence>
<name>A0AA88HWQ5_ARTSF</name>
<accession>A0AA88HWQ5</accession>
<proteinExistence type="predicted"/>
<protein>
    <recommendedName>
        <fullName evidence="4">Cuticle protein</fullName>
    </recommendedName>
</protein>
<feature type="chain" id="PRO_5041695784" description="Cuticle protein" evidence="1">
    <location>
        <begin position="26"/>
        <end position="243"/>
    </location>
</feature>
<organism evidence="2 3">
    <name type="scientific">Artemia franciscana</name>
    <name type="common">Brine shrimp</name>
    <name type="synonym">Artemia sanfranciscana</name>
    <dbReference type="NCBI Taxonomy" id="6661"/>
    <lineage>
        <taxon>Eukaryota</taxon>
        <taxon>Metazoa</taxon>
        <taxon>Ecdysozoa</taxon>
        <taxon>Arthropoda</taxon>
        <taxon>Crustacea</taxon>
        <taxon>Branchiopoda</taxon>
        <taxon>Anostraca</taxon>
        <taxon>Artemiidae</taxon>
        <taxon>Artemia</taxon>
    </lineage>
</organism>
<evidence type="ECO:0008006" key="4">
    <source>
        <dbReference type="Google" id="ProtNLM"/>
    </source>
</evidence>
<feature type="signal peptide" evidence="1">
    <location>
        <begin position="1"/>
        <end position="25"/>
    </location>
</feature>
<dbReference type="AlphaFoldDB" id="A0AA88HWQ5"/>
<comment type="caution">
    <text evidence="2">The sequence shown here is derived from an EMBL/GenBank/DDBJ whole genome shotgun (WGS) entry which is preliminary data.</text>
</comment>
<keyword evidence="3" id="KW-1185">Reference proteome</keyword>